<keyword evidence="2" id="KW-0472">Membrane</keyword>
<evidence type="ECO:0000256" key="2">
    <source>
        <dbReference type="SAM" id="Phobius"/>
    </source>
</evidence>
<gene>
    <name evidence="3" type="ORF">FHX36_001301</name>
</gene>
<feature type="compositionally biased region" description="Pro residues" evidence="1">
    <location>
        <begin position="37"/>
        <end position="63"/>
    </location>
</feature>
<feature type="compositionally biased region" description="Low complexity" evidence="1">
    <location>
        <begin position="22"/>
        <end position="36"/>
    </location>
</feature>
<evidence type="ECO:0000313" key="4">
    <source>
        <dbReference type="Proteomes" id="UP000580718"/>
    </source>
</evidence>
<feature type="transmembrane region" description="Helical" evidence="2">
    <location>
        <begin position="74"/>
        <end position="102"/>
    </location>
</feature>
<keyword evidence="2" id="KW-1133">Transmembrane helix</keyword>
<dbReference type="RefSeq" id="WP_183513616.1">
    <property type="nucleotide sequence ID" value="NZ_JACIBU010000001.1"/>
</dbReference>
<keyword evidence="2" id="KW-0812">Transmembrane</keyword>
<reference evidence="3 4" key="1">
    <citation type="submission" date="2020-08" db="EMBL/GenBank/DDBJ databases">
        <title>Sequencing the genomes of 1000 actinobacteria strains.</title>
        <authorList>
            <person name="Klenk H.-P."/>
        </authorList>
    </citation>
    <scope>NUCLEOTIDE SEQUENCE [LARGE SCALE GENOMIC DNA]</scope>
    <source>
        <strain evidence="3 4">DSM 16678</strain>
    </source>
</reference>
<dbReference type="AlphaFoldDB" id="A0A839Y2Q2"/>
<feature type="transmembrane region" description="Helical" evidence="2">
    <location>
        <begin position="142"/>
        <end position="168"/>
    </location>
</feature>
<sequence>MTSPDWEATSPYAGPPQYAPEQYPTQPYVPQQYAPPQYAPPPYGQPPQPQWAPPPYGYPQPGWPPRAPQRPGSLIAAAVVGFVSAVLVLIGTLYAAAFGALVSLARGPDEGMSGWFALLQVALAALLVVGGVRALAGDPRWLWGAAVLQLALCGYWFLVLGDIASSVFQDTVRVLPLLYVALALLAGGLTLLPDARRRPARPAPSPAAGG</sequence>
<feature type="transmembrane region" description="Helical" evidence="2">
    <location>
        <begin position="174"/>
        <end position="192"/>
    </location>
</feature>
<evidence type="ECO:0000256" key="1">
    <source>
        <dbReference type="SAM" id="MobiDB-lite"/>
    </source>
</evidence>
<protein>
    <submittedName>
        <fullName evidence="3">Uncharacterized protein</fullName>
    </submittedName>
</protein>
<dbReference type="EMBL" id="JACIBU010000001">
    <property type="protein sequence ID" value="MBB3675566.1"/>
    <property type="molecule type" value="Genomic_DNA"/>
</dbReference>
<proteinExistence type="predicted"/>
<evidence type="ECO:0000313" key="3">
    <source>
        <dbReference type="EMBL" id="MBB3675566.1"/>
    </source>
</evidence>
<dbReference type="Proteomes" id="UP000580718">
    <property type="component" value="Unassembled WGS sequence"/>
</dbReference>
<organism evidence="3 4">
    <name type="scientific">Modestobacter versicolor</name>
    <dbReference type="NCBI Taxonomy" id="429133"/>
    <lineage>
        <taxon>Bacteria</taxon>
        <taxon>Bacillati</taxon>
        <taxon>Actinomycetota</taxon>
        <taxon>Actinomycetes</taxon>
        <taxon>Geodermatophilales</taxon>
        <taxon>Geodermatophilaceae</taxon>
        <taxon>Modestobacter</taxon>
    </lineage>
</organism>
<name>A0A839Y2Q2_9ACTN</name>
<accession>A0A839Y2Q2</accession>
<comment type="caution">
    <text evidence="3">The sequence shown here is derived from an EMBL/GenBank/DDBJ whole genome shotgun (WGS) entry which is preliminary data.</text>
</comment>
<feature type="transmembrane region" description="Helical" evidence="2">
    <location>
        <begin position="114"/>
        <end position="135"/>
    </location>
</feature>
<feature type="region of interest" description="Disordered" evidence="1">
    <location>
        <begin position="1"/>
        <end position="63"/>
    </location>
</feature>